<comment type="caution">
    <text evidence="2">The sequence shown here is derived from an EMBL/GenBank/DDBJ whole genome shotgun (WGS) entry which is preliminary data.</text>
</comment>
<evidence type="ECO:0000256" key="1">
    <source>
        <dbReference type="SAM" id="MobiDB-lite"/>
    </source>
</evidence>
<dbReference type="Proteomes" id="UP000031972">
    <property type="component" value="Unassembled WGS sequence"/>
</dbReference>
<protein>
    <submittedName>
        <fullName evidence="2">Uncharacterized protein</fullName>
    </submittedName>
</protein>
<dbReference type="PATRIC" id="fig|220754.4.peg.714"/>
<keyword evidence="3" id="KW-1185">Reference proteome</keyword>
<dbReference type="AlphaFoldDB" id="A0A0C2VS73"/>
<accession>A0A0C2VS73</accession>
<proteinExistence type="predicted"/>
<gene>
    <name evidence="2" type="ORF">KR50_06960</name>
</gene>
<name>A0A0C2VS73_9BACL</name>
<organism evidence="2 3">
    <name type="scientific">Jeotgalibacillus campisalis</name>
    <dbReference type="NCBI Taxonomy" id="220754"/>
    <lineage>
        <taxon>Bacteria</taxon>
        <taxon>Bacillati</taxon>
        <taxon>Bacillota</taxon>
        <taxon>Bacilli</taxon>
        <taxon>Bacillales</taxon>
        <taxon>Caryophanaceae</taxon>
        <taxon>Jeotgalibacillus</taxon>
    </lineage>
</organism>
<dbReference type="EMBL" id="JXRR01000007">
    <property type="protein sequence ID" value="KIL51777.1"/>
    <property type="molecule type" value="Genomic_DNA"/>
</dbReference>
<reference evidence="2 3" key="1">
    <citation type="submission" date="2015-01" db="EMBL/GenBank/DDBJ databases">
        <title>Jeotgalibacillus campisalis genome sequencing.</title>
        <authorList>
            <person name="Goh K.M."/>
            <person name="Chan K.-G."/>
            <person name="Yaakop A.S."/>
            <person name="Ee R."/>
            <person name="Gan H.M."/>
            <person name="Chan C.S."/>
        </authorList>
    </citation>
    <scope>NUCLEOTIDE SEQUENCE [LARGE SCALE GENOMIC DNA]</scope>
    <source>
        <strain evidence="2 3">SF-57</strain>
    </source>
</reference>
<feature type="region of interest" description="Disordered" evidence="1">
    <location>
        <begin position="1"/>
        <end position="24"/>
    </location>
</feature>
<sequence>MISSSGIRLCSDQPGGIRRKLDAPPPRQLPKLIRAVLALF</sequence>
<evidence type="ECO:0000313" key="3">
    <source>
        <dbReference type="Proteomes" id="UP000031972"/>
    </source>
</evidence>
<evidence type="ECO:0000313" key="2">
    <source>
        <dbReference type="EMBL" id="KIL51777.1"/>
    </source>
</evidence>